<evidence type="ECO:0000256" key="1">
    <source>
        <dbReference type="ARBA" id="ARBA00004123"/>
    </source>
</evidence>
<evidence type="ECO:0000259" key="5">
    <source>
        <dbReference type="PROSITE" id="PS50803"/>
    </source>
</evidence>
<feature type="DNA-binding region" description="Homeobox" evidence="2">
    <location>
        <begin position="3"/>
        <end position="14"/>
    </location>
</feature>
<accession>A0A8S3ZL85</accession>
<gene>
    <name evidence="6" type="ORF">CUNI_LOCUS15677</name>
</gene>
<dbReference type="PANTHER" id="PTHR46770">
    <property type="entry name" value="HOMEOBOX PROTEIN ORTHOPEDIA"/>
    <property type="match status" value="1"/>
</dbReference>
<evidence type="ECO:0000259" key="4">
    <source>
        <dbReference type="PROSITE" id="PS50071"/>
    </source>
</evidence>
<dbReference type="InterPro" id="IPR001356">
    <property type="entry name" value="HD"/>
</dbReference>
<name>A0A8S3ZL85_9EUPU</name>
<dbReference type="PROSITE" id="PS50071">
    <property type="entry name" value="HOMEOBOX_2"/>
    <property type="match status" value="1"/>
</dbReference>
<evidence type="ECO:0000313" key="6">
    <source>
        <dbReference type="EMBL" id="CAG5130119.1"/>
    </source>
</evidence>
<evidence type="ECO:0000256" key="2">
    <source>
        <dbReference type="PROSITE-ProRule" id="PRU00108"/>
    </source>
</evidence>
<feature type="region of interest" description="Disordered" evidence="3">
    <location>
        <begin position="131"/>
        <end position="196"/>
    </location>
</feature>
<dbReference type="EMBL" id="CAJHNH020003846">
    <property type="protein sequence ID" value="CAG5130119.1"/>
    <property type="molecule type" value="Genomic_DNA"/>
</dbReference>
<dbReference type="GO" id="GO:0003677">
    <property type="term" value="F:DNA binding"/>
    <property type="evidence" value="ECO:0007669"/>
    <property type="project" value="UniProtKB-UniRule"/>
</dbReference>
<keyword evidence="2" id="KW-0539">Nucleus</keyword>
<dbReference type="InterPro" id="IPR003654">
    <property type="entry name" value="OAR_dom"/>
</dbReference>
<sequence length="221" mass="24157">VWFQNRRAKWRKKEKVGGQSHPYSSYPPGLQMMTRNILAPPATQLHHHPHSMTYSDLLLKTYESAMMSRYGMAAQMTQFGPATLYSPTTFPSIGLSAPGSIHAKRTLMPLSLPLPPPGSFQHLLASMTSSALKARESEVTSSSPPSKPGLPGKTPSPSNEAEFMRKLTARSVSPDSSQEHGDPRTSPSTGDIRSTSIASLRLKAKEHQLRIGTDTCAKIVY</sequence>
<reference evidence="6" key="1">
    <citation type="submission" date="2021-04" db="EMBL/GenBank/DDBJ databases">
        <authorList>
            <consortium name="Molecular Ecology Group"/>
        </authorList>
    </citation>
    <scope>NUCLEOTIDE SEQUENCE</scope>
</reference>
<keyword evidence="2" id="KW-0371">Homeobox</keyword>
<dbReference type="Proteomes" id="UP000678393">
    <property type="component" value="Unassembled WGS sequence"/>
</dbReference>
<feature type="domain" description="Homeobox" evidence="4">
    <location>
        <begin position="1"/>
        <end position="13"/>
    </location>
</feature>
<comment type="subcellular location">
    <subcellularLocation>
        <location evidence="1 2">Nucleus</location>
    </subcellularLocation>
</comment>
<feature type="compositionally biased region" description="Low complexity" evidence="3">
    <location>
        <begin position="140"/>
        <end position="158"/>
    </location>
</feature>
<feature type="compositionally biased region" description="Polar residues" evidence="3">
    <location>
        <begin position="185"/>
        <end position="196"/>
    </location>
</feature>
<feature type="domain" description="OAR" evidence="5">
    <location>
        <begin position="195"/>
        <end position="208"/>
    </location>
</feature>
<dbReference type="CDD" id="cd00086">
    <property type="entry name" value="homeodomain"/>
    <property type="match status" value="1"/>
</dbReference>
<dbReference type="Pfam" id="PF03826">
    <property type="entry name" value="OAR"/>
    <property type="match status" value="1"/>
</dbReference>
<organism evidence="6 7">
    <name type="scientific">Candidula unifasciata</name>
    <dbReference type="NCBI Taxonomy" id="100452"/>
    <lineage>
        <taxon>Eukaryota</taxon>
        <taxon>Metazoa</taxon>
        <taxon>Spiralia</taxon>
        <taxon>Lophotrochozoa</taxon>
        <taxon>Mollusca</taxon>
        <taxon>Gastropoda</taxon>
        <taxon>Heterobranchia</taxon>
        <taxon>Euthyneura</taxon>
        <taxon>Panpulmonata</taxon>
        <taxon>Eupulmonata</taxon>
        <taxon>Stylommatophora</taxon>
        <taxon>Helicina</taxon>
        <taxon>Helicoidea</taxon>
        <taxon>Geomitridae</taxon>
        <taxon>Candidula</taxon>
    </lineage>
</organism>
<feature type="non-terminal residue" evidence="6">
    <location>
        <position position="1"/>
    </location>
</feature>
<comment type="caution">
    <text evidence="6">The sequence shown here is derived from an EMBL/GenBank/DDBJ whole genome shotgun (WGS) entry which is preliminary data.</text>
</comment>
<protein>
    <submittedName>
        <fullName evidence="6">Uncharacterized protein</fullName>
    </submittedName>
</protein>
<evidence type="ECO:0000256" key="3">
    <source>
        <dbReference type="SAM" id="MobiDB-lite"/>
    </source>
</evidence>
<dbReference type="InterPro" id="IPR051895">
    <property type="entry name" value="OTP_Homeobox"/>
</dbReference>
<dbReference type="AlphaFoldDB" id="A0A8S3ZL85"/>
<proteinExistence type="predicted"/>
<dbReference type="GO" id="GO:0030182">
    <property type="term" value="P:neuron differentiation"/>
    <property type="evidence" value="ECO:0007669"/>
    <property type="project" value="TreeGrafter"/>
</dbReference>
<dbReference type="PROSITE" id="PS50803">
    <property type="entry name" value="OAR"/>
    <property type="match status" value="1"/>
</dbReference>
<keyword evidence="2" id="KW-0238">DNA-binding</keyword>
<evidence type="ECO:0000313" key="7">
    <source>
        <dbReference type="Proteomes" id="UP000678393"/>
    </source>
</evidence>
<dbReference type="GO" id="GO:0005634">
    <property type="term" value="C:nucleus"/>
    <property type="evidence" value="ECO:0007669"/>
    <property type="project" value="UniProtKB-SubCell"/>
</dbReference>
<dbReference type="PANTHER" id="PTHR46770:SF1">
    <property type="entry name" value="HOMEOBOX PROTEIN ORTHOPEDIA"/>
    <property type="match status" value="1"/>
</dbReference>
<keyword evidence="7" id="KW-1185">Reference proteome</keyword>
<dbReference type="OrthoDB" id="6159439at2759"/>